<dbReference type="EMBL" id="JAAOZQ010000113">
    <property type="protein sequence ID" value="KAF7517573.1"/>
    <property type="molecule type" value="Genomic_DNA"/>
</dbReference>
<feature type="transmembrane region" description="Helical" evidence="1">
    <location>
        <begin position="12"/>
        <end position="30"/>
    </location>
</feature>
<evidence type="ECO:0000313" key="3">
    <source>
        <dbReference type="Proteomes" id="UP000701341"/>
    </source>
</evidence>
<gene>
    <name evidence="2" type="ORF">PCG10_001151</name>
</gene>
<keyword evidence="1" id="KW-0812">Transmembrane</keyword>
<comment type="caution">
    <text evidence="2">The sequence shown here is derived from an EMBL/GenBank/DDBJ whole genome shotgun (WGS) entry which is preliminary data.</text>
</comment>
<proteinExistence type="predicted"/>
<evidence type="ECO:0000313" key="2">
    <source>
        <dbReference type="EMBL" id="KAF7517573.1"/>
    </source>
</evidence>
<dbReference type="AlphaFoldDB" id="A0A9P5GDT0"/>
<dbReference type="Proteomes" id="UP000701341">
    <property type="component" value="Unassembled WGS sequence"/>
</dbReference>
<protein>
    <submittedName>
        <fullName evidence="2">Uncharacterized protein</fullName>
    </submittedName>
</protein>
<sequence length="60" mass="7074">MNQYRTFTGPFAKVFLGGVFVYQVLYWTWLKLEMDEIKVAKNEKVAVLEKEAREITSTQK</sequence>
<evidence type="ECO:0000256" key="1">
    <source>
        <dbReference type="SAM" id="Phobius"/>
    </source>
</evidence>
<reference evidence="2" key="1">
    <citation type="submission" date="2020-02" db="EMBL/GenBank/DDBJ databases">
        <authorList>
            <person name="Lichtner F.J."/>
        </authorList>
    </citation>
    <scope>NUCLEOTIDE SEQUENCE</scope>
    <source>
        <strain evidence="2">G10</strain>
    </source>
</reference>
<accession>A0A9P5GDT0</accession>
<keyword evidence="1" id="KW-0472">Membrane</keyword>
<name>A0A9P5GDT0_PENCR</name>
<keyword evidence="1" id="KW-1133">Transmembrane helix</keyword>
<keyword evidence="3" id="KW-1185">Reference proteome</keyword>
<organism evidence="2 3">
    <name type="scientific">Penicillium crustosum</name>
    <name type="common">Blue mold fungus</name>
    <dbReference type="NCBI Taxonomy" id="36656"/>
    <lineage>
        <taxon>Eukaryota</taxon>
        <taxon>Fungi</taxon>
        <taxon>Dikarya</taxon>
        <taxon>Ascomycota</taxon>
        <taxon>Pezizomycotina</taxon>
        <taxon>Eurotiomycetes</taxon>
        <taxon>Eurotiomycetidae</taxon>
        <taxon>Eurotiales</taxon>
        <taxon>Aspergillaceae</taxon>
        <taxon>Penicillium</taxon>
    </lineage>
</organism>